<name>A0A1F5YIW7_9BACT</name>
<comment type="caution">
    <text evidence="1">The sequence shown here is derived from an EMBL/GenBank/DDBJ whole genome shotgun (WGS) entry which is preliminary data.</text>
</comment>
<dbReference type="Pfam" id="PF09424">
    <property type="entry name" value="YqeY"/>
    <property type="match status" value="1"/>
</dbReference>
<dbReference type="InterPro" id="IPR042184">
    <property type="entry name" value="YqeY/Aim41_N"/>
</dbReference>
<organism evidence="1 2">
    <name type="scientific">Candidatus Gottesmanbacteria bacterium RBG_16_38_7b</name>
    <dbReference type="NCBI Taxonomy" id="1798372"/>
    <lineage>
        <taxon>Bacteria</taxon>
        <taxon>Candidatus Gottesmaniibacteriota</taxon>
    </lineage>
</organism>
<evidence type="ECO:0000313" key="1">
    <source>
        <dbReference type="EMBL" id="OGF99906.1"/>
    </source>
</evidence>
<dbReference type="InterPro" id="IPR023168">
    <property type="entry name" value="GatB_Yqey_C_2"/>
</dbReference>
<dbReference type="Gene3D" id="1.10.1510.10">
    <property type="entry name" value="Uncharacterised protein YqeY/AIM41 PF09424, N-terminal domain"/>
    <property type="match status" value="1"/>
</dbReference>
<dbReference type="EMBL" id="MFJB01000044">
    <property type="protein sequence ID" value="OGF99906.1"/>
    <property type="molecule type" value="Genomic_DNA"/>
</dbReference>
<proteinExistence type="predicted"/>
<reference evidence="1 2" key="1">
    <citation type="journal article" date="2016" name="Nat. Commun.">
        <title>Thousands of microbial genomes shed light on interconnected biogeochemical processes in an aquifer system.</title>
        <authorList>
            <person name="Anantharaman K."/>
            <person name="Brown C.T."/>
            <person name="Hug L.A."/>
            <person name="Sharon I."/>
            <person name="Castelle C.J."/>
            <person name="Probst A.J."/>
            <person name="Thomas B.C."/>
            <person name="Singh A."/>
            <person name="Wilkins M.J."/>
            <person name="Karaoz U."/>
            <person name="Brodie E.L."/>
            <person name="Williams K.H."/>
            <person name="Hubbard S.S."/>
            <person name="Banfield J.F."/>
        </authorList>
    </citation>
    <scope>NUCLEOTIDE SEQUENCE [LARGE SCALE GENOMIC DNA]</scope>
</reference>
<dbReference type="Gene3D" id="1.10.10.410">
    <property type="match status" value="1"/>
</dbReference>
<evidence type="ECO:0008006" key="3">
    <source>
        <dbReference type="Google" id="ProtNLM"/>
    </source>
</evidence>
<dbReference type="InterPro" id="IPR019004">
    <property type="entry name" value="YqeY/Aim41"/>
</dbReference>
<dbReference type="PANTHER" id="PTHR28055:SF1">
    <property type="entry name" value="ALTERED INHERITANCE OF MITOCHONDRIA PROTEIN 41, MITOCHONDRIAL"/>
    <property type="match status" value="1"/>
</dbReference>
<accession>A0A1F5YIW7</accession>
<dbReference type="PANTHER" id="PTHR28055">
    <property type="entry name" value="ALTERED INHERITANCE OF MITOCHONDRIA PROTEIN 41, MITOCHONDRIAL"/>
    <property type="match status" value="1"/>
</dbReference>
<dbReference type="Proteomes" id="UP000177396">
    <property type="component" value="Unassembled WGS sequence"/>
</dbReference>
<evidence type="ECO:0000313" key="2">
    <source>
        <dbReference type="Proteomes" id="UP000177396"/>
    </source>
</evidence>
<sequence length="147" mass="16895">MIKDEIQKLIHKYLKDHDKEKVNIFRYLLSQIKYREIDLKKEITDEQTIAVLQKEVKKRQEAIELFQKGNRPDLVAANKKEIEIINQFLPAQLSDEEITKIIDDILKKQPDHLNPGEIIGQVVGITKGRASGGKIAELVKEKIKNAG</sequence>
<dbReference type="SUPFAM" id="SSF89095">
    <property type="entry name" value="GatB/YqeY motif"/>
    <property type="match status" value="1"/>
</dbReference>
<dbReference type="GO" id="GO:0016884">
    <property type="term" value="F:carbon-nitrogen ligase activity, with glutamine as amido-N-donor"/>
    <property type="evidence" value="ECO:0007669"/>
    <property type="project" value="InterPro"/>
</dbReference>
<gene>
    <name evidence="1" type="ORF">A2153_02025</name>
</gene>
<dbReference type="AlphaFoldDB" id="A0A1F5YIW7"/>
<protein>
    <recommendedName>
        <fullName evidence="3">Glutamyl-tRNA amidotransferase</fullName>
    </recommendedName>
</protein>
<dbReference type="InterPro" id="IPR003789">
    <property type="entry name" value="Asn/Gln_tRNA_amidoTrase-B-like"/>
</dbReference>